<accession>R7V9R7</accession>
<dbReference type="AlphaFoldDB" id="R7V9R7"/>
<reference evidence="2 4" key="2">
    <citation type="journal article" date="2013" name="Nature">
        <title>Insights into bilaterian evolution from three spiralian genomes.</title>
        <authorList>
            <person name="Simakov O."/>
            <person name="Marletaz F."/>
            <person name="Cho S.J."/>
            <person name="Edsinger-Gonzales E."/>
            <person name="Havlak P."/>
            <person name="Hellsten U."/>
            <person name="Kuo D.H."/>
            <person name="Larsson T."/>
            <person name="Lv J."/>
            <person name="Arendt D."/>
            <person name="Savage R."/>
            <person name="Osoegawa K."/>
            <person name="de Jong P."/>
            <person name="Grimwood J."/>
            <person name="Chapman J.A."/>
            <person name="Shapiro H."/>
            <person name="Aerts A."/>
            <person name="Otillar R.P."/>
            <person name="Terry A.Y."/>
            <person name="Boore J.L."/>
            <person name="Grigoriev I.V."/>
            <person name="Lindberg D.R."/>
            <person name="Seaver E.C."/>
            <person name="Weisblat D.A."/>
            <person name="Putnam N.H."/>
            <person name="Rokhsar D.S."/>
        </authorList>
    </citation>
    <scope>NUCLEOTIDE SEQUENCE</scope>
    <source>
        <strain evidence="2 4">I ESC-2004</strain>
    </source>
</reference>
<evidence type="ECO:0000313" key="2">
    <source>
        <dbReference type="EMBL" id="ELU15232.1"/>
    </source>
</evidence>
<feature type="transmembrane region" description="Helical" evidence="1">
    <location>
        <begin position="20"/>
        <end position="44"/>
    </location>
</feature>
<evidence type="ECO:0000256" key="1">
    <source>
        <dbReference type="SAM" id="Phobius"/>
    </source>
</evidence>
<protein>
    <submittedName>
        <fullName evidence="2 3">Uncharacterized protein</fullName>
    </submittedName>
</protein>
<keyword evidence="4" id="KW-1185">Reference proteome</keyword>
<keyword evidence="1" id="KW-0812">Transmembrane</keyword>
<sequence length="144" mass="16666">MSDSDPSPLHIRAALTTLIAWQMSLYTTLGVTGVLHATLTFYICKSHVIQPYQDYTAHPPSTLQYHRHIGRLIQVWETSGYDQEARSCNPVQSHPRPFPSIYRTADYYYRQIPRAPNKWANSWTMTSKTRDSIHVLLEVCIYSH</sequence>
<keyword evidence="1" id="KW-0472">Membrane</keyword>
<evidence type="ECO:0000313" key="3">
    <source>
        <dbReference type="EnsemblMetazoa" id="CapteP187219"/>
    </source>
</evidence>
<proteinExistence type="predicted"/>
<dbReference type="Proteomes" id="UP000014760">
    <property type="component" value="Unassembled WGS sequence"/>
</dbReference>
<name>R7V9R7_CAPTE</name>
<dbReference type="EnsemblMetazoa" id="CapteT187219">
    <property type="protein sequence ID" value="CapteP187219"/>
    <property type="gene ID" value="CapteG187219"/>
</dbReference>
<reference evidence="4" key="1">
    <citation type="submission" date="2012-12" db="EMBL/GenBank/DDBJ databases">
        <authorList>
            <person name="Hellsten U."/>
            <person name="Grimwood J."/>
            <person name="Chapman J.A."/>
            <person name="Shapiro H."/>
            <person name="Aerts A."/>
            <person name="Otillar R.P."/>
            <person name="Terry A.Y."/>
            <person name="Boore J.L."/>
            <person name="Simakov O."/>
            <person name="Marletaz F."/>
            <person name="Cho S.-J."/>
            <person name="Edsinger-Gonzales E."/>
            <person name="Havlak P."/>
            <person name="Kuo D.-H."/>
            <person name="Larsson T."/>
            <person name="Lv J."/>
            <person name="Arendt D."/>
            <person name="Savage R."/>
            <person name="Osoegawa K."/>
            <person name="de Jong P."/>
            <person name="Lindberg D.R."/>
            <person name="Seaver E.C."/>
            <person name="Weisblat D.A."/>
            <person name="Putnam N.H."/>
            <person name="Grigoriev I.V."/>
            <person name="Rokhsar D.S."/>
        </authorList>
    </citation>
    <scope>NUCLEOTIDE SEQUENCE</scope>
    <source>
        <strain evidence="4">I ESC-2004</strain>
    </source>
</reference>
<organism evidence="2">
    <name type="scientific">Capitella teleta</name>
    <name type="common">Polychaete worm</name>
    <dbReference type="NCBI Taxonomy" id="283909"/>
    <lineage>
        <taxon>Eukaryota</taxon>
        <taxon>Metazoa</taxon>
        <taxon>Spiralia</taxon>
        <taxon>Lophotrochozoa</taxon>
        <taxon>Annelida</taxon>
        <taxon>Polychaeta</taxon>
        <taxon>Sedentaria</taxon>
        <taxon>Scolecida</taxon>
        <taxon>Capitellidae</taxon>
        <taxon>Capitella</taxon>
    </lineage>
</organism>
<gene>
    <name evidence="2" type="ORF">CAPTEDRAFT_187219</name>
</gene>
<evidence type="ECO:0000313" key="4">
    <source>
        <dbReference type="Proteomes" id="UP000014760"/>
    </source>
</evidence>
<reference evidence="3" key="3">
    <citation type="submission" date="2015-06" db="UniProtKB">
        <authorList>
            <consortium name="EnsemblMetazoa"/>
        </authorList>
    </citation>
    <scope>IDENTIFICATION</scope>
</reference>
<dbReference type="EMBL" id="AMQN01004611">
    <property type="status" value="NOT_ANNOTATED_CDS"/>
    <property type="molecule type" value="Genomic_DNA"/>
</dbReference>
<dbReference type="HOGENOM" id="CLU_1798266_0_0_1"/>
<dbReference type="EMBL" id="KB293927">
    <property type="protein sequence ID" value="ELU15232.1"/>
    <property type="molecule type" value="Genomic_DNA"/>
</dbReference>
<keyword evidence="1" id="KW-1133">Transmembrane helix</keyword>